<dbReference type="Pfam" id="PF01344">
    <property type="entry name" value="Kelch_1"/>
    <property type="match status" value="1"/>
</dbReference>
<sequence>MELYDPEKNEWKLIAPLKKPRWGGFAAGVGSKLYVLGGRSSSTIGYYRSIDVFNTNTEEWAEIKNGCQLVLTHAVIADKIYCVQWKDERTIKVYNTSNNTWTKVQIPLPGKVRESFSLGTYGGKLFMFLSSNRIGTLVYNPEAAEGSRWEPLDTIRSGPC</sequence>
<accession>A0ABD1XQ03</accession>
<dbReference type="Proteomes" id="UP001605036">
    <property type="component" value="Unassembled WGS sequence"/>
</dbReference>
<dbReference type="SUPFAM" id="SSF117281">
    <property type="entry name" value="Kelch motif"/>
    <property type="match status" value="1"/>
</dbReference>
<protein>
    <submittedName>
        <fullName evidence="3">Uncharacterized protein</fullName>
    </submittedName>
</protein>
<evidence type="ECO:0000313" key="3">
    <source>
        <dbReference type="EMBL" id="KAL2611030.1"/>
    </source>
</evidence>
<dbReference type="PANTHER" id="PTHR46344:SF1">
    <property type="entry name" value="OS02G0504900 PROTEIN"/>
    <property type="match status" value="1"/>
</dbReference>
<dbReference type="EMBL" id="JBHFFA010000007">
    <property type="protein sequence ID" value="KAL2611030.1"/>
    <property type="molecule type" value="Genomic_DNA"/>
</dbReference>
<keyword evidence="2" id="KW-0677">Repeat</keyword>
<comment type="caution">
    <text evidence="3">The sequence shown here is derived from an EMBL/GenBank/DDBJ whole genome shotgun (WGS) entry which is preliminary data.</text>
</comment>
<dbReference type="InterPro" id="IPR015915">
    <property type="entry name" value="Kelch-typ_b-propeller"/>
</dbReference>
<keyword evidence="1" id="KW-0880">Kelch repeat</keyword>
<evidence type="ECO:0000256" key="2">
    <source>
        <dbReference type="ARBA" id="ARBA00022737"/>
    </source>
</evidence>
<gene>
    <name evidence="3" type="ORF">R1flu_022722</name>
</gene>
<proteinExistence type="predicted"/>
<organism evidence="3 4">
    <name type="scientific">Riccia fluitans</name>
    <dbReference type="NCBI Taxonomy" id="41844"/>
    <lineage>
        <taxon>Eukaryota</taxon>
        <taxon>Viridiplantae</taxon>
        <taxon>Streptophyta</taxon>
        <taxon>Embryophyta</taxon>
        <taxon>Marchantiophyta</taxon>
        <taxon>Marchantiopsida</taxon>
        <taxon>Marchantiidae</taxon>
        <taxon>Marchantiales</taxon>
        <taxon>Ricciaceae</taxon>
        <taxon>Riccia</taxon>
    </lineage>
</organism>
<evidence type="ECO:0000256" key="1">
    <source>
        <dbReference type="ARBA" id="ARBA00022441"/>
    </source>
</evidence>
<dbReference type="AlphaFoldDB" id="A0ABD1XQ03"/>
<reference evidence="3 4" key="1">
    <citation type="submission" date="2024-09" db="EMBL/GenBank/DDBJ databases">
        <title>Chromosome-scale assembly of Riccia fluitans.</title>
        <authorList>
            <person name="Paukszto L."/>
            <person name="Sawicki J."/>
            <person name="Karawczyk K."/>
            <person name="Piernik-Szablinska J."/>
            <person name="Szczecinska M."/>
            <person name="Mazdziarz M."/>
        </authorList>
    </citation>
    <scope>NUCLEOTIDE SEQUENCE [LARGE SCALE GENOMIC DNA]</scope>
    <source>
        <strain evidence="3">Rf_01</strain>
        <tissue evidence="3">Aerial parts of the thallus</tissue>
    </source>
</reference>
<dbReference type="InterPro" id="IPR006652">
    <property type="entry name" value="Kelch_1"/>
</dbReference>
<dbReference type="PANTHER" id="PTHR46344">
    <property type="entry name" value="OS02G0202900 PROTEIN"/>
    <property type="match status" value="1"/>
</dbReference>
<name>A0ABD1XQ03_9MARC</name>
<evidence type="ECO:0000313" key="4">
    <source>
        <dbReference type="Proteomes" id="UP001605036"/>
    </source>
</evidence>
<dbReference type="Gene3D" id="2.120.10.80">
    <property type="entry name" value="Kelch-type beta propeller"/>
    <property type="match status" value="1"/>
</dbReference>
<keyword evidence="4" id="KW-1185">Reference proteome</keyword>